<keyword evidence="2" id="KW-1185">Reference proteome</keyword>
<evidence type="ECO:0000313" key="1">
    <source>
        <dbReference type="EMBL" id="PGH05304.1"/>
    </source>
</evidence>
<proteinExistence type="predicted"/>
<name>A0A2B7X0Z9_9EURO</name>
<comment type="caution">
    <text evidence="1">The sequence shown here is derived from an EMBL/GenBank/DDBJ whole genome shotgun (WGS) entry which is preliminary data.</text>
</comment>
<protein>
    <submittedName>
        <fullName evidence="1">Uncharacterized protein</fullName>
    </submittedName>
</protein>
<dbReference type="EMBL" id="PDNC01000031">
    <property type="protein sequence ID" value="PGH05304.1"/>
    <property type="molecule type" value="Genomic_DNA"/>
</dbReference>
<reference evidence="1 2" key="1">
    <citation type="submission" date="2017-10" db="EMBL/GenBank/DDBJ databases">
        <title>Comparative genomics in systemic dimorphic fungi from Ajellomycetaceae.</title>
        <authorList>
            <person name="Munoz J.F."/>
            <person name="Mcewen J.G."/>
            <person name="Clay O.K."/>
            <person name="Cuomo C.A."/>
        </authorList>
    </citation>
    <scope>NUCLEOTIDE SEQUENCE [LARGE SCALE GENOMIC DNA]</scope>
    <source>
        <strain evidence="1 2">UAMH130</strain>
    </source>
</reference>
<dbReference type="Proteomes" id="UP000224080">
    <property type="component" value="Unassembled WGS sequence"/>
</dbReference>
<gene>
    <name evidence="1" type="ORF">GX51_03025</name>
</gene>
<evidence type="ECO:0000313" key="2">
    <source>
        <dbReference type="Proteomes" id="UP000224080"/>
    </source>
</evidence>
<organism evidence="1 2">
    <name type="scientific">Blastomyces parvus</name>
    <dbReference type="NCBI Taxonomy" id="2060905"/>
    <lineage>
        <taxon>Eukaryota</taxon>
        <taxon>Fungi</taxon>
        <taxon>Dikarya</taxon>
        <taxon>Ascomycota</taxon>
        <taxon>Pezizomycotina</taxon>
        <taxon>Eurotiomycetes</taxon>
        <taxon>Eurotiomycetidae</taxon>
        <taxon>Onygenales</taxon>
        <taxon>Ajellomycetaceae</taxon>
        <taxon>Blastomyces</taxon>
    </lineage>
</organism>
<accession>A0A2B7X0Z9</accession>
<sequence>MLDDLIPKPLSSVTASPREFSVPDLPAAHASLMGYPRFPIVAYRPRLIVGLPITPTASVPRRHNVEPSRALCSMIPAADGSRGFHADLSMDHFLGSRAAVAVAPTEISTKSAIGRNSGLLGI</sequence>
<dbReference type="AlphaFoldDB" id="A0A2B7X0Z9"/>